<dbReference type="GO" id="GO:0009251">
    <property type="term" value="P:glucan catabolic process"/>
    <property type="evidence" value="ECO:0007669"/>
    <property type="project" value="TreeGrafter"/>
</dbReference>
<evidence type="ECO:0000256" key="5">
    <source>
        <dbReference type="ARBA" id="ARBA00022801"/>
    </source>
</evidence>
<dbReference type="InterPro" id="IPR036881">
    <property type="entry name" value="Glyco_hydro_3_C_sf"/>
</dbReference>
<dbReference type="Pfam" id="PF01915">
    <property type="entry name" value="Glyco_hydro_3_C"/>
    <property type="match status" value="1"/>
</dbReference>
<dbReference type="PANTHER" id="PTHR42715:SF10">
    <property type="entry name" value="BETA-GLUCOSIDASE"/>
    <property type="match status" value="1"/>
</dbReference>
<evidence type="ECO:0000256" key="4">
    <source>
        <dbReference type="ARBA" id="ARBA00012744"/>
    </source>
</evidence>
<feature type="domain" description="Glycoside hydrolase family 3 N-terminal" evidence="10">
    <location>
        <begin position="10"/>
        <end position="84"/>
    </location>
</feature>
<comment type="caution">
    <text evidence="12">The sequence shown here is derived from an EMBL/GenBank/DDBJ whole genome shotgun (WGS) entry which is preliminary data.</text>
</comment>
<dbReference type="GO" id="GO:0008422">
    <property type="term" value="F:beta-glucosidase activity"/>
    <property type="evidence" value="ECO:0007669"/>
    <property type="project" value="UniProtKB-EC"/>
</dbReference>
<keyword evidence="9" id="KW-0624">Polysaccharide degradation</keyword>
<evidence type="ECO:0000256" key="8">
    <source>
        <dbReference type="ARBA" id="ARBA00023295"/>
    </source>
</evidence>
<dbReference type="InterPro" id="IPR050288">
    <property type="entry name" value="Cellulose_deg_GH3"/>
</dbReference>
<keyword evidence="6" id="KW-0325">Glycoprotein</keyword>
<dbReference type="SUPFAM" id="SSF52279">
    <property type="entry name" value="Beta-D-glucan exohydrolase, C-terminal domain"/>
    <property type="match status" value="1"/>
</dbReference>
<feature type="non-terminal residue" evidence="12">
    <location>
        <position position="437"/>
    </location>
</feature>
<proteinExistence type="inferred from homology"/>
<dbReference type="InterPro" id="IPR036962">
    <property type="entry name" value="Glyco_hydro_3_N_sf"/>
</dbReference>
<keyword evidence="5" id="KW-0378">Hydrolase</keyword>
<dbReference type="InterPro" id="IPR001764">
    <property type="entry name" value="Glyco_hydro_3_N"/>
</dbReference>
<keyword evidence="13" id="KW-1185">Reference proteome</keyword>
<comment type="pathway">
    <text evidence="2">Glycan metabolism; cellulose degradation.</text>
</comment>
<evidence type="ECO:0000259" key="10">
    <source>
        <dbReference type="Pfam" id="PF00933"/>
    </source>
</evidence>
<accession>A0AA35M9K0</accession>
<evidence type="ECO:0000256" key="9">
    <source>
        <dbReference type="ARBA" id="ARBA00023326"/>
    </source>
</evidence>
<evidence type="ECO:0000256" key="7">
    <source>
        <dbReference type="ARBA" id="ARBA00023277"/>
    </source>
</evidence>
<feature type="domain" description="Glycoside hydrolase family 3 C-terminal" evidence="11">
    <location>
        <begin position="116"/>
        <end position="417"/>
    </location>
</feature>
<evidence type="ECO:0000256" key="1">
    <source>
        <dbReference type="ARBA" id="ARBA00000448"/>
    </source>
</evidence>
<name>A0AA35M9K0_9HYPO</name>
<keyword evidence="8" id="KW-0326">Glycosidase</keyword>
<dbReference type="Gene3D" id="3.40.50.1700">
    <property type="entry name" value="Glycoside hydrolase family 3 C-terminal domain"/>
    <property type="match status" value="2"/>
</dbReference>
<dbReference type="PANTHER" id="PTHR42715">
    <property type="entry name" value="BETA-GLUCOSIDASE"/>
    <property type="match status" value="1"/>
</dbReference>
<dbReference type="Pfam" id="PF00933">
    <property type="entry name" value="Glyco_hydro_3"/>
    <property type="match status" value="1"/>
</dbReference>
<sequence length="437" mass="47818">MVVRTSSPPDCFMTSYNKVNGLHADMNVRILNDRLRNEWGFRGLVVSDWGGTSSTVESLIAGLDLEMPGQAEQRESKLLKAATEAPTPELLAAIDTAVTNYSISRKIIRKVAADGIVLLKNTQKTLPLPLQPLAGKQVAFIGPNALQGTPGVGGSASLNLQYQSYMMGSFQTVAASQGVTVSVKHALGAYARKWLPLAAKAIWRLPQLPKEGDNGQAILRMDFCSSPDLSGPAKKTHYRSNSYMDLTDTCPADFQTDHVPPFSLSSVGGSKLYVDGELVVDNGIWYGLAETFYTFGSAEKRGSKHLTAQRICRAIVGLDEEWESEGYDRQDMALPGDQNRLVDALVRQAKRPERLVFVNQSGSPVELPWIDRVSTFLQVFYGGQEAGKALADVLFGLVNPSGRLPIRWSRLYSDLPFSLVPETWPGKDGSVDYKEES</sequence>
<protein>
    <recommendedName>
        <fullName evidence="4">beta-glucosidase</fullName>
        <ecNumber evidence="4">3.2.1.21</ecNumber>
    </recommendedName>
</protein>
<evidence type="ECO:0000313" key="13">
    <source>
        <dbReference type="Proteomes" id="UP001160390"/>
    </source>
</evidence>
<organism evidence="12 13">
    <name type="scientific">Clonostachys chloroleuca</name>
    <dbReference type="NCBI Taxonomy" id="1926264"/>
    <lineage>
        <taxon>Eukaryota</taxon>
        <taxon>Fungi</taxon>
        <taxon>Dikarya</taxon>
        <taxon>Ascomycota</taxon>
        <taxon>Pezizomycotina</taxon>
        <taxon>Sordariomycetes</taxon>
        <taxon>Hypocreomycetidae</taxon>
        <taxon>Hypocreales</taxon>
        <taxon>Bionectriaceae</taxon>
        <taxon>Clonostachys</taxon>
    </lineage>
</organism>
<dbReference type="Gene3D" id="3.20.20.300">
    <property type="entry name" value="Glycoside hydrolase, family 3, N-terminal domain"/>
    <property type="match status" value="1"/>
</dbReference>
<dbReference type="AlphaFoldDB" id="A0AA35M9K0"/>
<dbReference type="EC" id="3.2.1.21" evidence="4"/>
<comment type="similarity">
    <text evidence="3">Belongs to the glycosyl hydrolase 3 family.</text>
</comment>
<gene>
    <name evidence="12" type="ORF">CCHLO57077_00007171</name>
</gene>
<evidence type="ECO:0000256" key="3">
    <source>
        <dbReference type="ARBA" id="ARBA00005336"/>
    </source>
</evidence>
<evidence type="ECO:0000313" key="12">
    <source>
        <dbReference type="EMBL" id="CAI6092938.1"/>
    </source>
</evidence>
<evidence type="ECO:0000256" key="2">
    <source>
        <dbReference type="ARBA" id="ARBA00004987"/>
    </source>
</evidence>
<dbReference type="InterPro" id="IPR002772">
    <property type="entry name" value="Glyco_hydro_3_C"/>
</dbReference>
<reference evidence="12" key="1">
    <citation type="submission" date="2023-01" db="EMBL/GenBank/DDBJ databases">
        <authorList>
            <person name="Piombo E."/>
        </authorList>
    </citation>
    <scope>NUCLEOTIDE SEQUENCE</scope>
</reference>
<dbReference type="SUPFAM" id="SSF51445">
    <property type="entry name" value="(Trans)glycosidases"/>
    <property type="match status" value="1"/>
</dbReference>
<evidence type="ECO:0000259" key="11">
    <source>
        <dbReference type="Pfam" id="PF01915"/>
    </source>
</evidence>
<comment type="catalytic activity">
    <reaction evidence="1">
        <text>Hydrolysis of terminal, non-reducing beta-D-glucosyl residues with release of beta-D-glucose.</text>
        <dbReference type="EC" id="3.2.1.21"/>
    </reaction>
</comment>
<dbReference type="EMBL" id="CABFNP030001239">
    <property type="protein sequence ID" value="CAI6092938.1"/>
    <property type="molecule type" value="Genomic_DNA"/>
</dbReference>
<dbReference type="Proteomes" id="UP001160390">
    <property type="component" value="Unassembled WGS sequence"/>
</dbReference>
<keyword evidence="7" id="KW-0119">Carbohydrate metabolism</keyword>
<dbReference type="InterPro" id="IPR017853">
    <property type="entry name" value="GH"/>
</dbReference>
<evidence type="ECO:0000256" key="6">
    <source>
        <dbReference type="ARBA" id="ARBA00023180"/>
    </source>
</evidence>